<proteinExistence type="inferred from homology"/>
<feature type="domain" description="Rhodopsin" evidence="8">
    <location>
        <begin position="42"/>
        <end position="284"/>
    </location>
</feature>
<name>A0AAV9WZT3_9PEZI</name>
<feature type="transmembrane region" description="Helical" evidence="7">
    <location>
        <begin position="258"/>
        <end position="280"/>
    </location>
</feature>
<keyword evidence="3 7" id="KW-1133">Transmembrane helix</keyword>
<feature type="transmembrane region" description="Helical" evidence="7">
    <location>
        <begin position="184"/>
        <end position="211"/>
    </location>
</feature>
<organism evidence="9 10">
    <name type="scientific">Orbilia ellipsospora</name>
    <dbReference type="NCBI Taxonomy" id="2528407"/>
    <lineage>
        <taxon>Eukaryota</taxon>
        <taxon>Fungi</taxon>
        <taxon>Dikarya</taxon>
        <taxon>Ascomycota</taxon>
        <taxon>Pezizomycotina</taxon>
        <taxon>Orbiliomycetes</taxon>
        <taxon>Orbiliales</taxon>
        <taxon>Orbiliaceae</taxon>
        <taxon>Orbilia</taxon>
    </lineage>
</organism>
<comment type="caution">
    <text evidence="9">The sequence shown here is derived from an EMBL/GenBank/DDBJ whole genome shotgun (WGS) entry which is preliminary data.</text>
</comment>
<dbReference type="PANTHER" id="PTHR33048:SF47">
    <property type="entry name" value="INTEGRAL MEMBRANE PROTEIN-RELATED"/>
    <property type="match status" value="1"/>
</dbReference>
<dbReference type="GO" id="GO:0016020">
    <property type="term" value="C:membrane"/>
    <property type="evidence" value="ECO:0007669"/>
    <property type="project" value="UniProtKB-SubCell"/>
</dbReference>
<evidence type="ECO:0000256" key="6">
    <source>
        <dbReference type="SAM" id="MobiDB-lite"/>
    </source>
</evidence>
<dbReference type="EMBL" id="JAVHJO010000013">
    <property type="protein sequence ID" value="KAK6530224.1"/>
    <property type="molecule type" value="Genomic_DNA"/>
</dbReference>
<feature type="region of interest" description="Disordered" evidence="6">
    <location>
        <begin position="294"/>
        <end position="336"/>
    </location>
</feature>
<dbReference type="InterPro" id="IPR049326">
    <property type="entry name" value="Rhodopsin_dom_fungi"/>
</dbReference>
<feature type="transmembrane region" description="Helical" evidence="7">
    <location>
        <begin position="141"/>
        <end position="164"/>
    </location>
</feature>
<keyword evidence="10" id="KW-1185">Reference proteome</keyword>
<dbReference type="InterPro" id="IPR052337">
    <property type="entry name" value="SAT4-like"/>
</dbReference>
<feature type="transmembrane region" description="Helical" evidence="7">
    <location>
        <begin position="223"/>
        <end position="246"/>
    </location>
</feature>
<sequence length="397" mass="44292">MAWPISTTGVIATEWLFFGLATLFVGLRVFMRNLHHGNSAFTIAPTDWIIVATLLSALVNVAVDTTLYSMGFKDPRLNLDYFMSDPWSAFLRLGPDTMDKIMKMLYASIVTFCLSIWGVKLYLIVLYYGIISPVTMPKQRILLHVVAGIVVSTFIVGLGVSLLWCIPVSRNWTYETDEPICINFFSYTPYLITVSMHIATEILIFSMPFSFLHILRRNSKKKFYAAAAMFSFGFFGVIISVCRMIYMFTGAFGSATLSMINTLARLEQCFGIIVCCLPAFKNLILRRRSSASNSRKTSGARSSQSGDSSKRRSVGPSEMGETSPIEGRGGVNDPDLEIMRVDSFEHERDGESIHRDRNITRVDSLERGSIQRQGSILSLYGNGSTVLGAQFGSHKLE</sequence>
<evidence type="ECO:0000256" key="3">
    <source>
        <dbReference type="ARBA" id="ARBA00022989"/>
    </source>
</evidence>
<comment type="similarity">
    <text evidence="5">Belongs to the SAT4 family.</text>
</comment>
<dbReference type="Pfam" id="PF20684">
    <property type="entry name" value="Fung_rhodopsin"/>
    <property type="match status" value="1"/>
</dbReference>
<gene>
    <name evidence="9" type="ORF">TWF694_003588</name>
</gene>
<evidence type="ECO:0000313" key="10">
    <source>
        <dbReference type="Proteomes" id="UP001365542"/>
    </source>
</evidence>
<accession>A0AAV9WZT3</accession>
<evidence type="ECO:0000259" key="8">
    <source>
        <dbReference type="Pfam" id="PF20684"/>
    </source>
</evidence>
<keyword evidence="4 7" id="KW-0472">Membrane</keyword>
<evidence type="ECO:0000313" key="9">
    <source>
        <dbReference type="EMBL" id="KAK6530224.1"/>
    </source>
</evidence>
<evidence type="ECO:0000256" key="1">
    <source>
        <dbReference type="ARBA" id="ARBA00004141"/>
    </source>
</evidence>
<comment type="subcellular location">
    <subcellularLocation>
        <location evidence="1">Membrane</location>
        <topology evidence="1">Multi-pass membrane protein</topology>
    </subcellularLocation>
</comment>
<evidence type="ECO:0000256" key="4">
    <source>
        <dbReference type="ARBA" id="ARBA00023136"/>
    </source>
</evidence>
<feature type="transmembrane region" description="Helical" evidence="7">
    <location>
        <begin position="43"/>
        <end position="63"/>
    </location>
</feature>
<evidence type="ECO:0000256" key="5">
    <source>
        <dbReference type="ARBA" id="ARBA00038359"/>
    </source>
</evidence>
<dbReference type="Proteomes" id="UP001365542">
    <property type="component" value="Unassembled WGS sequence"/>
</dbReference>
<protein>
    <recommendedName>
        <fullName evidence="8">Rhodopsin domain-containing protein</fullName>
    </recommendedName>
</protein>
<reference evidence="9 10" key="1">
    <citation type="submission" date="2019-10" db="EMBL/GenBank/DDBJ databases">
        <authorList>
            <person name="Palmer J.M."/>
        </authorList>
    </citation>
    <scope>NUCLEOTIDE SEQUENCE [LARGE SCALE GENOMIC DNA]</scope>
    <source>
        <strain evidence="9 10">TWF694</strain>
    </source>
</reference>
<dbReference type="PANTHER" id="PTHR33048">
    <property type="entry name" value="PTH11-LIKE INTEGRAL MEMBRANE PROTEIN (AFU_ORTHOLOGUE AFUA_5G11245)"/>
    <property type="match status" value="1"/>
</dbReference>
<evidence type="ECO:0000256" key="7">
    <source>
        <dbReference type="SAM" id="Phobius"/>
    </source>
</evidence>
<feature type="transmembrane region" description="Helical" evidence="7">
    <location>
        <begin position="105"/>
        <end position="129"/>
    </location>
</feature>
<feature type="transmembrane region" description="Helical" evidence="7">
    <location>
        <begin position="12"/>
        <end position="31"/>
    </location>
</feature>
<dbReference type="AlphaFoldDB" id="A0AAV9WZT3"/>
<keyword evidence="2 7" id="KW-0812">Transmembrane</keyword>
<evidence type="ECO:0000256" key="2">
    <source>
        <dbReference type="ARBA" id="ARBA00022692"/>
    </source>
</evidence>